<feature type="transmembrane region" description="Helical" evidence="2">
    <location>
        <begin position="363"/>
        <end position="381"/>
    </location>
</feature>
<gene>
    <name evidence="3" type="primary">norM</name>
    <name evidence="3" type="ORF">VVAX_05913</name>
</gene>
<keyword evidence="2" id="KW-0812">Transmembrane</keyword>
<dbReference type="Pfam" id="PF01554">
    <property type="entry name" value="MatE"/>
    <property type="match status" value="2"/>
</dbReference>
<feature type="transmembrane region" description="Helical" evidence="2">
    <location>
        <begin position="430"/>
        <end position="447"/>
    </location>
</feature>
<feature type="transmembrane region" description="Helical" evidence="2">
    <location>
        <begin position="12"/>
        <end position="28"/>
    </location>
</feature>
<dbReference type="EMBL" id="LR743508">
    <property type="protein sequence ID" value="CAA2109642.1"/>
    <property type="molecule type" value="Genomic_DNA"/>
</dbReference>
<name>A0A679JK79_VARPD</name>
<feature type="transmembrane region" description="Helical" evidence="2">
    <location>
        <begin position="103"/>
        <end position="125"/>
    </location>
</feature>
<dbReference type="RefSeq" id="WP_339093590.1">
    <property type="nucleotide sequence ID" value="NZ_LR743508.1"/>
</dbReference>
<accession>A0A679JK79</accession>
<dbReference type="PANTHER" id="PTHR43298:SF2">
    <property type="entry name" value="FMN_FAD EXPORTER YEEO-RELATED"/>
    <property type="match status" value="1"/>
</dbReference>
<feature type="transmembrane region" description="Helical" evidence="2">
    <location>
        <begin position="34"/>
        <end position="54"/>
    </location>
</feature>
<dbReference type="AlphaFoldDB" id="A0A679JK79"/>
<feature type="transmembrane region" description="Helical" evidence="2">
    <location>
        <begin position="137"/>
        <end position="158"/>
    </location>
</feature>
<dbReference type="PANTHER" id="PTHR43298">
    <property type="entry name" value="MULTIDRUG RESISTANCE PROTEIN NORM-RELATED"/>
    <property type="match status" value="1"/>
</dbReference>
<dbReference type="GO" id="GO:0005886">
    <property type="term" value="C:plasma membrane"/>
    <property type="evidence" value="ECO:0007669"/>
    <property type="project" value="TreeGrafter"/>
</dbReference>
<organism evidence="3">
    <name type="scientific">Variovorax paradoxus</name>
    <dbReference type="NCBI Taxonomy" id="34073"/>
    <lineage>
        <taxon>Bacteria</taxon>
        <taxon>Pseudomonadati</taxon>
        <taxon>Pseudomonadota</taxon>
        <taxon>Betaproteobacteria</taxon>
        <taxon>Burkholderiales</taxon>
        <taxon>Comamonadaceae</taxon>
        <taxon>Variovorax</taxon>
    </lineage>
</organism>
<feature type="transmembrane region" description="Helical" evidence="2">
    <location>
        <begin position="293"/>
        <end position="313"/>
    </location>
</feature>
<dbReference type="GO" id="GO:0042910">
    <property type="term" value="F:xenobiotic transmembrane transporter activity"/>
    <property type="evidence" value="ECO:0007669"/>
    <property type="project" value="InterPro"/>
</dbReference>
<reference evidence="3" key="1">
    <citation type="submission" date="2019-12" db="EMBL/GenBank/DDBJ databases">
        <authorList>
            <person name="Cremers G."/>
        </authorList>
    </citation>
    <scope>NUCLEOTIDE SEQUENCE</scope>
    <source>
        <strain evidence="3">Vvax</strain>
    </source>
</reference>
<evidence type="ECO:0000313" key="3">
    <source>
        <dbReference type="EMBL" id="CAA2109642.1"/>
    </source>
</evidence>
<keyword evidence="1" id="KW-0813">Transport</keyword>
<evidence type="ECO:0000256" key="1">
    <source>
        <dbReference type="ARBA" id="ARBA00022448"/>
    </source>
</evidence>
<feature type="transmembrane region" description="Helical" evidence="2">
    <location>
        <begin position="199"/>
        <end position="220"/>
    </location>
</feature>
<feature type="transmembrane region" description="Helical" evidence="2">
    <location>
        <begin position="170"/>
        <end position="193"/>
    </location>
</feature>
<feature type="transmembrane region" description="Helical" evidence="2">
    <location>
        <begin position="257"/>
        <end position="281"/>
    </location>
</feature>
<protein>
    <submittedName>
        <fullName evidence="3">Multidrug resistance protein NorM</fullName>
    </submittedName>
</protein>
<proteinExistence type="predicted"/>
<evidence type="ECO:0000256" key="2">
    <source>
        <dbReference type="SAM" id="Phobius"/>
    </source>
</evidence>
<keyword evidence="2" id="KW-0472">Membrane</keyword>
<feature type="transmembrane region" description="Helical" evidence="2">
    <location>
        <begin position="402"/>
        <end position="424"/>
    </location>
</feature>
<sequence length="468" mass="48503">MRRLPLHYRDLIALSVPIAGIQFAQIALTTTDLMMMGLIGTQALAAGGLALLLHNQCRTMCVGMVTGVGNLIATSIGRSESRAEGGMPDAIAREDIRDLVRSALLLATLAALAAGGLLAGLGEWLRFLGQDAAVVALARPMTIALAPGLLPTVWLNVLRQFAVGMRRPGSLLGVTVVSIAVNALLNAVFIHGWLGMPRLGLTGVALSTTLVQAWTFLVYLRAVRRDADLGHLVCLAFWRAKPSTVLKIARMGAPISLAYGLEAAVASVASVLMGGFGPVLLAASNVVNQLGKIVYQINVGLSHGASIMVSRAVGRGRHEEIGAIARAALVSCFAPMAVIGLACLLAPRLVLSPFLGGTRADPAVVAMATSLLWFGVGNQFLSGSQNICIGLLRGLGNTASGLANTVIGYGFIGLPAMLLCSHGLGGGGEGVWLGTCIAFGATSLLLWRRFTADVAQLPHARPAPEPPG</sequence>
<dbReference type="InterPro" id="IPR050222">
    <property type="entry name" value="MATE_MdtK"/>
</dbReference>
<keyword evidence="2" id="KW-1133">Transmembrane helix</keyword>
<dbReference type="GO" id="GO:0015297">
    <property type="term" value="F:antiporter activity"/>
    <property type="evidence" value="ECO:0007669"/>
    <property type="project" value="InterPro"/>
</dbReference>
<feature type="transmembrane region" description="Helical" evidence="2">
    <location>
        <begin position="325"/>
        <end position="351"/>
    </location>
</feature>
<dbReference type="InterPro" id="IPR002528">
    <property type="entry name" value="MATE_fam"/>
</dbReference>